<evidence type="ECO:0000313" key="2">
    <source>
        <dbReference type="Proteomes" id="UP000018888"/>
    </source>
</evidence>
<comment type="caution">
    <text evidence="1">The sequence shown here is derived from an EMBL/GenBank/DDBJ whole genome shotgun (WGS) entry which is preliminary data.</text>
</comment>
<reference evidence="1 2" key="2">
    <citation type="journal article" date="2018" name="New Phytol.">
        <title>High intraspecific genome diversity in the model arbuscular mycorrhizal symbiont Rhizophagus irregularis.</title>
        <authorList>
            <person name="Chen E.C.H."/>
            <person name="Morin E."/>
            <person name="Beaudet D."/>
            <person name="Noel J."/>
            <person name="Yildirir G."/>
            <person name="Ndikumana S."/>
            <person name="Charron P."/>
            <person name="St-Onge C."/>
            <person name="Giorgi J."/>
            <person name="Kruger M."/>
            <person name="Marton T."/>
            <person name="Ropars J."/>
            <person name="Grigoriev I.V."/>
            <person name="Hainaut M."/>
            <person name="Henrissat B."/>
            <person name="Roux C."/>
            <person name="Martin F."/>
            <person name="Corradi N."/>
        </authorList>
    </citation>
    <scope>NUCLEOTIDE SEQUENCE [LARGE SCALE GENOMIC DNA]</scope>
    <source>
        <strain evidence="1 2">DAOM 197198</strain>
    </source>
</reference>
<sequence>MDDLENGLVLLKKMVEDALYNFCIKYPNDKIYVNEEVFTESELDEIREYKPKPMPETY</sequence>
<proteinExistence type="predicted"/>
<protein>
    <submittedName>
        <fullName evidence="1">Uncharacterized protein</fullName>
    </submittedName>
</protein>
<accession>A0A2P4PW59</accession>
<keyword evidence="2" id="KW-1185">Reference proteome</keyword>
<dbReference type="AlphaFoldDB" id="A0A2P4PW59"/>
<reference evidence="1 2" key="1">
    <citation type="journal article" date="2013" name="Proc. Natl. Acad. Sci. U.S.A.">
        <title>Genome of an arbuscular mycorrhizal fungus provides insight into the oldest plant symbiosis.</title>
        <authorList>
            <person name="Tisserant E."/>
            <person name="Malbreil M."/>
            <person name="Kuo A."/>
            <person name="Kohler A."/>
            <person name="Symeonidi A."/>
            <person name="Balestrini R."/>
            <person name="Charron P."/>
            <person name="Duensing N."/>
            <person name="Frei Dit Frey N."/>
            <person name="Gianinazzi-Pearson V."/>
            <person name="Gilbert L.B."/>
            <person name="Handa Y."/>
            <person name="Herr J.R."/>
            <person name="Hijri M."/>
            <person name="Koul R."/>
            <person name="Kawaguchi M."/>
            <person name="Krajinski F."/>
            <person name="Lammers P.J."/>
            <person name="Masclaux F.G."/>
            <person name="Murat C."/>
            <person name="Morin E."/>
            <person name="Ndikumana S."/>
            <person name="Pagni M."/>
            <person name="Petitpierre D."/>
            <person name="Requena N."/>
            <person name="Rosikiewicz P."/>
            <person name="Riley R."/>
            <person name="Saito K."/>
            <person name="San Clemente H."/>
            <person name="Shapiro H."/>
            <person name="van Tuinen D."/>
            <person name="Becard G."/>
            <person name="Bonfante P."/>
            <person name="Paszkowski U."/>
            <person name="Shachar-Hill Y.Y."/>
            <person name="Tuskan G.A."/>
            <person name="Young P.W."/>
            <person name="Sanders I.R."/>
            <person name="Henrissat B."/>
            <person name="Rensing S.A."/>
            <person name="Grigoriev I.V."/>
            <person name="Corradi N."/>
            <person name="Roux C."/>
            <person name="Martin F."/>
        </authorList>
    </citation>
    <scope>NUCLEOTIDE SEQUENCE [LARGE SCALE GENOMIC DNA]</scope>
    <source>
        <strain evidence="1 2">DAOM 197198</strain>
    </source>
</reference>
<dbReference type="EMBL" id="AUPC02000132">
    <property type="protein sequence ID" value="POG69623.1"/>
    <property type="molecule type" value="Genomic_DNA"/>
</dbReference>
<organism evidence="1 2">
    <name type="scientific">Rhizophagus irregularis (strain DAOM 181602 / DAOM 197198 / MUCL 43194)</name>
    <name type="common">Arbuscular mycorrhizal fungus</name>
    <name type="synonym">Glomus intraradices</name>
    <dbReference type="NCBI Taxonomy" id="747089"/>
    <lineage>
        <taxon>Eukaryota</taxon>
        <taxon>Fungi</taxon>
        <taxon>Fungi incertae sedis</taxon>
        <taxon>Mucoromycota</taxon>
        <taxon>Glomeromycotina</taxon>
        <taxon>Glomeromycetes</taxon>
        <taxon>Glomerales</taxon>
        <taxon>Glomeraceae</taxon>
        <taxon>Rhizophagus</taxon>
    </lineage>
</organism>
<name>A0A2P4PW59_RHIID</name>
<evidence type="ECO:0000313" key="1">
    <source>
        <dbReference type="EMBL" id="POG69623.1"/>
    </source>
</evidence>
<dbReference type="Proteomes" id="UP000018888">
    <property type="component" value="Unassembled WGS sequence"/>
</dbReference>
<gene>
    <name evidence="1" type="ORF">GLOIN_2v1776774</name>
</gene>